<keyword evidence="10" id="KW-1185">Reference proteome</keyword>
<keyword evidence="3" id="KW-1003">Cell membrane</keyword>
<dbReference type="Gene3D" id="1.20.1250.20">
    <property type="entry name" value="MFS general substrate transporter like domains"/>
    <property type="match status" value="2"/>
</dbReference>
<dbReference type="Pfam" id="PF07690">
    <property type="entry name" value="MFS_1"/>
    <property type="match status" value="1"/>
</dbReference>
<name>A0A222MWU1_9BACT</name>
<dbReference type="EMBL" id="CP022347">
    <property type="protein sequence ID" value="ASQ30423.1"/>
    <property type="molecule type" value="Genomic_DNA"/>
</dbReference>
<dbReference type="InterPro" id="IPR020846">
    <property type="entry name" value="MFS_dom"/>
</dbReference>
<keyword evidence="2" id="KW-0813">Transport</keyword>
<feature type="transmembrane region" description="Helical" evidence="7">
    <location>
        <begin position="146"/>
        <end position="167"/>
    </location>
</feature>
<proteinExistence type="predicted"/>
<feature type="transmembrane region" description="Helical" evidence="7">
    <location>
        <begin position="348"/>
        <end position="369"/>
    </location>
</feature>
<sequence>MGLSQIAPILPFFLRELGLSTHDDIAFYSGLSFGVTSLLLAIFSPLWSFLGAKFGYKKMLLRASLGMAIFTFLIALSRDVFDVIILRVLTGIVAGFNTTAVVYIAIQAPRKFSAYALGTLSTASVSGSLLGPLLGGLLAEFIGLRFSFVFVAILLFLSFATVLFFIDEKKTQRKSTEKEENTKTNFKMVLILCFLTIVVQFGTFGIAPLVSLYVESLHKSKEFMVFLSGLVVAASGISNVFFAQKLGRMADRIGYERVIPYCLLFCGILFCLHSLAQTVFVLFCLRFALGIGLGGLLPCINAMLKKISSKAKLSVVLGMNQSSHAIGGFMSSVGNGYLAAIFDIRTVFVIISLSFILSAFLFLIANKFFKTH</sequence>
<dbReference type="KEGG" id="cavi:CAV_0757"/>
<evidence type="ECO:0000256" key="7">
    <source>
        <dbReference type="SAM" id="Phobius"/>
    </source>
</evidence>
<dbReference type="InterPro" id="IPR036259">
    <property type="entry name" value="MFS_trans_sf"/>
</dbReference>
<evidence type="ECO:0000259" key="8">
    <source>
        <dbReference type="PROSITE" id="PS50850"/>
    </source>
</evidence>
<dbReference type="Proteomes" id="UP000201169">
    <property type="component" value="Chromosome"/>
</dbReference>
<dbReference type="PRINTS" id="PR01035">
    <property type="entry name" value="TCRTETA"/>
</dbReference>
<feature type="transmembrane region" description="Helical" evidence="7">
    <location>
        <begin position="84"/>
        <end position="105"/>
    </location>
</feature>
<comment type="subcellular location">
    <subcellularLocation>
        <location evidence="1">Cell membrane</location>
        <topology evidence="1">Multi-pass membrane protein</topology>
    </subcellularLocation>
</comment>
<keyword evidence="5 7" id="KW-1133">Transmembrane helix</keyword>
<evidence type="ECO:0000256" key="3">
    <source>
        <dbReference type="ARBA" id="ARBA00022475"/>
    </source>
</evidence>
<evidence type="ECO:0000313" key="10">
    <source>
        <dbReference type="Proteomes" id="UP000201169"/>
    </source>
</evidence>
<feature type="transmembrane region" description="Helical" evidence="7">
    <location>
        <begin position="59"/>
        <end position="78"/>
    </location>
</feature>
<keyword evidence="4 7" id="KW-0812">Transmembrane</keyword>
<dbReference type="PANTHER" id="PTHR43414:SF6">
    <property type="entry name" value="MULTIDRUG RESISTANCE PROTEIN MDTG"/>
    <property type="match status" value="1"/>
</dbReference>
<evidence type="ECO:0000256" key="1">
    <source>
        <dbReference type="ARBA" id="ARBA00004651"/>
    </source>
</evidence>
<dbReference type="SUPFAM" id="SSF103473">
    <property type="entry name" value="MFS general substrate transporter"/>
    <property type="match status" value="1"/>
</dbReference>
<evidence type="ECO:0000313" key="9">
    <source>
        <dbReference type="EMBL" id="ASQ30423.1"/>
    </source>
</evidence>
<dbReference type="GO" id="GO:0022857">
    <property type="term" value="F:transmembrane transporter activity"/>
    <property type="evidence" value="ECO:0007669"/>
    <property type="project" value="InterPro"/>
</dbReference>
<feature type="transmembrane region" description="Helical" evidence="7">
    <location>
        <begin position="223"/>
        <end position="242"/>
    </location>
</feature>
<dbReference type="PROSITE" id="PS50850">
    <property type="entry name" value="MFS"/>
    <property type="match status" value="1"/>
</dbReference>
<organism evidence="9 10">
    <name type="scientific">Campylobacter avium LMG 24591</name>
    <dbReference type="NCBI Taxonomy" id="522484"/>
    <lineage>
        <taxon>Bacteria</taxon>
        <taxon>Pseudomonadati</taxon>
        <taxon>Campylobacterota</taxon>
        <taxon>Epsilonproteobacteria</taxon>
        <taxon>Campylobacterales</taxon>
        <taxon>Campylobacteraceae</taxon>
        <taxon>Campylobacter</taxon>
    </lineage>
</organism>
<feature type="transmembrane region" description="Helical" evidence="7">
    <location>
        <begin position="112"/>
        <end position="134"/>
    </location>
</feature>
<dbReference type="InterPro" id="IPR001958">
    <property type="entry name" value="Tet-R_TetA/multi-R_MdtG-like"/>
</dbReference>
<feature type="transmembrane region" description="Helical" evidence="7">
    <location>
        <begin position="254"/>
        <end position="273"/>
    </location>
</feature>
<feature type="transmembrane region" description="Helical" evidence="7">
    <location>
        <begin position="325"/>
        <end position="342"/>
    </location>
</feature>
<feature type="transmembrane region" description="Helical" evidence="7">
    <location>
        <begin position="25"/>
        <end position="47"/>
    </location>
</feature>
<evidence type="ECO:0000256" key="2">
    <source>
        <dbReference type="ARBA" id="ARBA00022448"/>
    </source>
</evidence>
<dbReference type="PANTHER" id="PTHR43414">
    <property type="entry name" value="MULTIDRUG RESISTANCE PROTEIN MDTG"/>
    <property type="match status" value="1"/>
</dbReference>
<evidence type="ECO:0000256" key="5">
    <source>
        <dbReference type="ARBA" id="ARBA00022989"/>
    </source>
</evidence>
<protein>
    <submittedName>
        <fullName evidence="9">Major facilitator superfamily transporter</fullName>
    </submittedName>
</protein>
<gene>
    <name evidence="9" type="ORF">CAV_0757</name>
</gene>
<dbReference type="AlphaFoldDB" id="A0A222MWU1"/>
<evidence type="ECO:0000256" key="4">
    <source>
        <dbReference type="ARBA" id="ARBA00022692"/>
    </source>
</evidence>
<feature type="transmembrane region" description="Helical" evidence="7">
    <location>
        <begin position="188"/>
        <end position="211"/>
    </location>
</feature>
<feature type="domain" description="Major facilitator superfamily (MFS) profile" evidence="8">
    <location>
        <begin position="1"/>
        <end position="370"/>
    </location>
</feature>
<dbReference type="GO" id="GO:0005886">
    <property type="term" value="C:plasma membrane"/>
    <property type="evidence" value="ECO:0007669"/>
    <property type="project" value="UniProtKB-SubCell"/>
</dbReference>
<accession>A0A222MWU1</accession>
<keyword evidence="6 7" id="KW-0472">Membrane</keyword>
<reference evidence="9 10" key="1">
    <citation type="submission" date="2017-07" db="EMBL/GenBank/DDBJ databases">
        <title>Analysis of two Campylobacter avium genomes and identification of a novel hippuricase gene.</title>
        <authorList>
            <person name="Miller W.G."/>
            <person name="Chapman M.H."/>
            <person name="Yee E."/>
            <person name="Revez J."/>
            <person name="Bono J.L."/>
            <person name="Rossi M."/>
        </authorList>
    </citation>
    <scope>NUCLEOTIDE SEQUENCE [LARGE SCALE GENOMIC DNA]</scope>
    <source>
        <strain evidence="9 10">LMG 24591</strain>
    </source>
</reference>
<dbReference type="InterPro" id="IPR011701">
    <property type="entry name" value="MFS"/>
</dbReference>
<feature type="transmembrane region" description="Helical" evidence="7">
    <location>
        <begin position="279"/>
        <end position="304"/>
    </location>
</feature>
<evidence type="ECO:0000256" key="6">
    <source>
        <dbReference type="ARBA" id="ARBA00023136"/>
    </source>
</evidence>